<dbReference type="GO" id="GO:0006508">
    <property type="term" value="P:proteolysis"/>
    <property type="evidence" value="ECO:0007669"/>
    <property type="project" value="UniProtKB-KW"/>
</dbReference>
<reference evidence="10 11" key="1">
    <citation type="submission" date="2020-05" db="EMBL/GenBank/DDBJ databases">
        <title>Identification and distribution of gene clusters putatively required for synthesis of sphingolipid metabolism inhibitors in phylogenetically diverse species of the filamentous fungus Fusarium.</title>
        <authorList>
            <person name="Kim H.-S."/>
            <person name="Busman M."/>
            <person name="Brown D.W."/>
            <person name="Divon H."/>
            <person name="Uhlig S."/>
            <person name="Proctor R.H."/>
        </authorList>
    </citation>
    <scope>NUCLEOTIDE SEQUENCE [LARGE SCALE GENOMIC DNA]</scope>
    <source>
        <strain evidence="10 11">NRRL 26131</strain>
    </source>
</reference>
<dbReference type="GO" id="GO:0042277">
    <property type="term" value="F:peptide binding"/>
    <property type="evidence" value="ECO:0007669"/>
    <property type="project" value="TreeGrafter"/>
</dbReference>
<dbReference type="Pfam" id="PF01433">
    <property type="entry name" value="Peptidase_M1"/>
    <property type="match status" value="1"/>
</dbReference>
<dbReference type="Gene3D" id="1.10.390.10">
    <property type="entry name" value="Neutral Protease Domain 2"/>
    <property type="match status" value="1"/>
</dbReference>
<dbReference type="Proteomes" id="UP000532311">
    <property type="component" value="Unassembled WGS sequence"/>
</dbReference>
<keyword evidence="4" id="KW-0645">Protease</keyword>
<dbReference type="InterPro" id="IPR027268">
    <property type="entry name" value="Peptidase_M4/M1_CTD_sf"/>
</dbReference>
<evidence type="ECO:0000256" key="5">
    <source>
        <dbReference type="ARBA" id="ARBA00022723"/>
    </source>
</evidence>
<organism evidence="10 11">
    <name type="scientific">Fusarium globosum</name>
    <dbReference type="NCBI Taxonomy" id="78864"/>
    <lineage>
        <taxon>Eukaryota</taxon>
        <taxon>Fungi</taxon>
        <taxon>Dikarya</taxon>
        <taxon>Ascomycota</taxon>
        <taxon>Pezizomycotina</taxon>
        <taxon>Sordariomycetes</taxon>
        <taxon>Hypocreomycetidae</taxon>
        <taxon>Hypocreales</taxon>
        <taxon>Nectriaceae</taxon>
        <taxon>Fusarium</taxon>
        <taxon>Fusarium fujikuroi species complex</taxon>
    </lineage>
</organism>
<keyword evidence="8" id="KW-0482">Metalloprotease</keyword>
<comment type="similarity">
    <text evidence="2">Belongs to the peptidase M1 family.</text>
</comment>
<dbReference type="InterPro" id="IPR014782">
    <property type="entry name" value="Peptidase_M1_dom"/>
</dbReference>
<keyword evidence="7" id="KW-0862">Zinc</keyword>
<dbReference type="PANTHER" id="PTHR11533:SF174">
    <property type="entry name" value="PUROMYCIN-SENSITIVE AMINOPEPTIDASE-RELATED"/>
    <property type="match status" value="1"/>
</dbReference>
<feature type="domain" description="Peptidase M1 membrane alanine aminopeptidase" evidence="9">
    <location>
        <begin position="1"/>
        <end position="180"/>
    </location>
</feature>
<evidence type="ECO:0000313" key="10">
    <source>
        <dbReference type="EMBL" id="KAF5695575.1"/>
    </source>
</evidence>
<evidence type="ECO:0000256" key="1">
    <source>
        <dbReference type="ARBA" id="ARBA00001947"/>
    </source>
</evidence>
<evidence type="ECO:0000256" key="6">
    <source>
        <dbReference type="ARBA" id="ARBA00022801"/>
    </source>
</evidence>
<keyword evidence="3 10" id="KW-0031">Aminopeptidase</keyword>
<dbReference type="PANTHER" id="PTHR11533">
    <property type="entry name" value="PROTEASE M1 ZINC METALLOPROTEASE"/>
    <property type="match status" value="1"/>
</dbReference>
<name>A0A8H5XLD7_9HYPO</name>
<comment type="caution">
    <text evidence="10">The sequence shown here is derived from an EMBL/GenBank/DDBJ whole genome shotgun (WGS) entry which is preliminary data.</text>
</comment>
<dbReference type="InterPro" id="IPR050344">
    <property type="entry name" value="Peptidase_M1_aminopeptidases"/>
</dbReference>
<evidence type="ECO:0000313" key="11">
    <source>
        <dbReference type="Proteomes" id="UP000532311"/>
    </source>
</evidence>
<dbReference type="GO" id="GO:0043171">
    <property type="term" value="P:peptide catabolic process"/>
    <property type="evidence" value="ECO:0007669"/>
    <property type="project" value="TreeGrafter"/>
</dbReference>
<evidence type="ECO:0000256" key="4">
    <source>
        <dbReference type="ARBA" id="ARBA00022670"/>
    </source>
</evidence>
<dbReference type="SUPFAM" id="SSF55486">
    <property type="entry name" value="Metalloproteases ('zincins'), catalytic domain"/>
    <property type="match status" value="1"/>
</dbReference>
<dbReference type="InterPro" id="IPR001930">
    <property type="entry name" value="Peptidase_M1"/>
</dbReference>
<evidence type="ECO:0000256" key="3">
    <source>
        <dbReference type="ARBA" id="ARBA00022438"/>
    </source>
</evidence>
<dbReference type="FunFam" id="1.10.390.10:FF:000006">
    <property type="entry name" value="Puromycin-sensitive aminopeptidase"/>
    <property type="match status" value="1"/>
</dbReference>
<evidence type="ECO:0000259" key="9">
    <source>
        <dbReference type="Pfam" id="PF01433"/>
    </source>
</evidence>
<dbReference type="AlphaFoldDB" id="A0A8H5XLD7"/>
<dbReference type="GO" id="GO:0005737">
    <property type="term" value="C:cytoplasm"/>
    <property type="evidence" value="ECO:0007669"/>
    <property type="project" value="TreeGrafter"/>
</dbReference>
<keyword evidence="11" id="KW-1185">Reference proteome</keyword>
<dbReference type="GO" id="GO:0016020">
    <property type="term" value="C:membrane"/>
    <property type="evidence" value="ECO:0007669"/>
    <property type="project" value="TreeGrafter"/>
</dbReference>
<accession>A0A8H5XLD7</accession>
<evidence type="ECO:0000256" key="2">
    <source>
        <dbReference type="ARBA" id="ARBA00010136"/>
    </source>
</evidence>
<dbReference type="EMBL" id="JAAQPF010000960">
    <property type="protein sequence ID" value="KAF5695575.1"/>
    <property type="molecule type" value="Genomic_DNA"/>
</dbReference>
<dbReference type="PRINTS" id="PR00756">
    <property type="entry name" value="ALADIPTASE"/>
</dbReference>
<comment type="cofactor">
    <cofactor evidence="1">
        <name>Zn(2+)</name>
        <dbReference type="ChEBI" id="CHEBI:29105"/>
    </cofactor>
</comment>
<evidence type="ECO:0000256" key="8">
    <source>
        <dbReference type="ARBA" id="ARBA00023049"/>
    </source>
</evidence>
<keyword evidence="6" id="KW-0378">Hydrolase</keyword>
<dbReference type="GO" id="GO:0070006">
    <property type="term" value="F:metalloaminopeptidase activity"/>
    <property type="evidence" value="ECO:0007669"/>
    <property type="project" value="TreeGrafter"/>
</dbReference>
<gene>
    <name evidence="10" type="ORF">FGLOB1_13996</name>
</gene>
<dbReference type="GO" id="GO:0008270">
    <property type="term" value="F:zinc ion binding"/>
    <property type="evidence" value="ECO:0007669"/>
    <property type="project" value="InterPro"/>
</dbReference>
<proteinExistence type="inferred from homology"/>
<evidence type="ECO:0000256" key="7">
    <source>
        <dbReference type="ARBA" id="ARBA00022833"/>
    </source>
</evidence>
<sequence>MENWGAIIFRTTNLLLDPEDSALDTKQSIAEVILHEISHMWFGNLVTMRYWDGLWLKEGFATLMSWYAVDKIFPTWNFWDSYVANTLQKALSLDSLTSSHPVELFIADPTDAKQIYDEISYQKGSCILRMVLNNLGEEKFLDGLKLCLRHYQFQCTESDDPWEACEDVTAGYIAASMRVWTKHPSSPVLESLNLMTGVAMSRVFNSSRNAS</sequence>
<protein>
    <submittedName>
        <fullName evidence="10">Aminopeptidase 2</fullName>
    </submittedName>
</protein>
<keyword evidence="5" id="KW-0479">Metal-binding</keyword>